<feature type="compositionally biased region" description="Basic residues" evidence="1">
    <location>
        <begin position="79"/>
        <end position="89"/>
    </location>
</feature>
<dbReference type="Pfam" id="PF12422">
    <property type="entry name" value="Condensin2nSMC"/>
    <property type="match status" value="2"/>
</dbReference>
<dbReference type="InterPro" id="IPR011989">
    <property type="entry name" value="ARM-like"/>
</dbReference>
<comment type="caution">
    <text evidence="2">The sequence shown here is derived from an EMBL/GenBank/DDBJ whole genome shotgun (WGS) entry which is preliminary data.</text>
</comment>
<dbReference type="GO" id="GO:0005634">
    <property type="term" value="C:nucleus"/>
    <property type="evidence" value="ECO:0007669"/>
    <property type="project" value="InterPro"/>
</dbReference>
<accession>A0A438FBY1</accession>
<gene>
    <name evidence="2" type="primary">ncapg2_0</name>
    <name evidence="2" type="ORF">CK203_078820</name>
</gene>
<dbReference type="AlphaFoldDB" id="A0A438FBY1"/>
<dbReference type="Gene3D" id="1.25.10.10">
    <property type="entry name" value="Leucine-rich Repeat Variant"/>
    <property type="match status" value="1"/>
</dbReference>
<dbReference type="InterPro" id="IPR024741">
    <property type="entry name" value="Condensin2_G2"/>
</dbReference>
<proteinExistence type="predicted"/>
<reference evidence="2 3" key="1">
    <citation type="journal article" date="2018" name="PLoS Genet.">
        <title>Population sequencing reveals clonal diversity and ancestral inbreeding in the grapevine cultivar Chardonnay.</title>
        <authorList>
            <person name="Roach M.J."/>
            <person name="Johnson D.L."/>
            <person name="Bohlmann J."/>
            <person name="van Vuuren H.J."/>
            <person name="Jones S.J."/>
            <person name="Pretorius I.S."/>
            <person name="Schmidt S.A."/>
            <person name="Borneman A.R."/>
        </authorList>
    </citation>
    <scope>NUCLEOTIDE SEQUENCE [LARGE SCALE GENOMIC DNA]</scope>
    <source>
        <strain evidence="3">cv. Chardonnay</strain>
        <tissue evidence="2">Leaf</tissue>
    </source>
</reference>
<dbReference type="PANTHER" id="PTHR16199:SF4">
    <property type="entry name" value="CONDENSIN-2 COMPLEX SUBUNIT G2"/>
    <property type="match status" value="1"/>
</dbReference>
<feature type="region of interest" description="Disordered" evidence="1">
    <location>
        <begin position="64"/>
        <end position="95"/>
    </location>
</feature>
<dbReference type="InterPro" id="IPR016024">
    <property type="entry name" value="ARM-type_fold"/>
</dbReference>
<dbReference type="SUPFAM" id="SSF48371">
    <property type="entry name" value="ARM repeat"/>
    <property type="match status" value="1"/>
</dbReference>
<name>A0A438FBY1_VITVI</name>
<dbReference type="PANTHER" id="PTHR16199">
    <property type="entry name" value="CONDENSIN-2 COMPLEX SUBUNIT G2"/>
    <property type="match status" value="1"/>
</dbReference>
<sequence length="567" mass="63507">MDKRLRSSLQASPESFLSSATKLGLRSAKASLKSLIHGITPSSPLSSSLPPSLHNSISHSIASFQNLRDSGKSPPSPPTKRRRRSSRQAKTRDEEVEENTNLEYFKIFRFFRTSRFYAFRTQEHVFSGGLVAGSPGRVGGERDSNFTISPFLLSRSLTLKKKVDVHRVYMLREAFALFDFEDESIEDLKLLMIRCVITPLYLKTEDGRKFVAFMFGLSRQLVKEALAMIRSQIPFGRKSMLETYGDIGLIEGAIHANSGALAASIRRVLGGFINQRTTNGVEKLLFRLTEPVIFRSLQVANSNVRLNSLHLLLDSFPLEDPDATKETKDTMLDKQFFLLERLLSDDCPEIRVVAVEGSCRILHLFWEIIPSSTITKMITKIFDDMSSDKCNEVRLSTLNGIMYLLVAIADLLLLLRDIRTFQFHKVVGLDVLLSTLADDQPPVAQKITKLLIPSYFPSKVTPEEACKRCVTLIKRSPKAGARLCEFALSEGASMKSLLELVKVFISLVLSRKSWQGDQIESLLVGAAYLCNNLVTEPLYITALKELFSGGKLKRLFTAAEQGLLNLL</sequence>
<organism evidence="2 3">
    <name type="scientific">Vitis vinifera</name>
    <name type="common">Grape</name>
    <dbReference type="NCBI Taxonomy" id="29760"/>
    <lineage>
        <taxon>Eukaryota</taxon>
        <taxon>Viridiplantae</taxon>
        <taxon>Streptophyta</taxon>
        <taxon>Embryophyta</taxon>
        <taxon>Tracheophyta</taxon>
        <taxon>Spermatophyta</taxon>
        <taxon>Magnoliopsida</taxon>
        <taxon>eudicotyledons</taxon>
        <taxon>Gunneridae</taxon>
        <taxon>Pentapetalae</taxon>
        <taxon>rosids</taxon>
        <taxon>Vitales</taxon>
        <taxon>Vitaceae</taxon>
        <taxon>Viteae</taxon>
        <taxon>Vitis</taxon>
    </lineage>
</organism>
<dbReference type="EMBL" id="QGNW01001055">
    <property type="protein sequence ID" value="RVW57488.1"/>
    <property type="molecule type" value="Genomic_DNA"/>
</dbReference>
<protein>
    <submittedName>
        <fullName evidence="2">Condensin-2 complex subunit G2</fullName>
    </submittedName>
</protein>
<dbReference type="Proteomes" id="UP000288805">
    <property type="component" value="Unassembled WGS sequence"/>
</dbReference>
<evidence type="ECO:0000313" key="3">
    <source>
        <dbReference type="Proteomes" id="UP000288805"/>
    </source>
</evidence>
<evidence type="ECO:0000313" key="2">
    <source>
        <dbReference type="EMBL" id="RVW57488.1"/>
    </source>
</evidence>
<evidence type="ECO:0000256" key="1">
    <source>
        <dbReference type="SAM" id="MobiDB-lite"/>
    </source>
</evidence>